<protein>
    <recommendedName>
        <fullName evidence="3 5">Flagellar hook protein FlgE</fullName>
    </recommendedName>
</protein>
<gene>
    <name evidence="10" type="ORF">CZ787_11400</name>
</gene>
<name>A0A1R4I1S0_9GAMM</name>
<comment type="function">
    <text evidence="5">A flexible structure which links the flagellar filament to the drive apparatus in the basal body.</text>
</comment>
<dbReference type="InterPro" id="IPR010930">
    <property type="entry name" value="Flg_bb/hook_C_dom"/>
</dbReference>
<organism evidence="10 11">
    <name type="scientific">Halomonas citrativorans</name>
    <dbReference type="NCBI Taxonomy" id="2742612"/>
    <lineage>
        <taxon>Bacteria</taxon>
        <taxon>Pseudomonadati</taxon>
        <taxon>Pseudomonadota</taxon>
        <taxon>Gammaproteobacteria</taxon>
        <taxon>Oceanospirillales</taxon>
        <taxon>Halomonadaceae</taxon>
        <taxon>Halomonas</taxon>
    </lineage>
</organism>
<proteinExistence type="inferred from homology"/>
<dbReference type="GO" id="GO:0009424">
    <property type="term" value="C:bacterial-type flagellum hook"/>
    <property type="evidence" value="ECO:0007669"/>
    <property type="project" value="TreeGrafter"/>
</dbReference>
<keyword evidence="10" id="KW-0282">Flagellum</keyword>
<dbReference type="Pfam" id="PF00460">
    <property type="entry name" value="Flg_bb_rod"/>
    <property type="match status" value="1"/>
</dbReference>
<evidence type="ECO:0000313" key="10">
    <source>
        <dbReference type="EMBL" id="SJN13698.1"/>
    </source>
</evidence>
<keyword evidence="10" id="KW-0966">Cell projection</keyword>
<dbReference type="GO" id="GO:0009425">
    <property type="term" value="C:bacterial-type flagellum basal body"/>
    <property type="evidence" value="ECO:0007669"/>
    <property type="project" value="UniProtKB-SubCell"/>
</dbReference>
<dbReference type="InterPro" id="IPR011491">
    <property type="entry name" value="FlgE_D2"/>
</dbReference>
<dbReference type="GO" id="GO:0071978">
    <property type="term" value="P:bacterial-type flagellum-dependent swarming motility"/>
    <property type="evidence" value="ECO:0007669"/>
    <property type="project" value="TreeGrafter"/>
</dbReference>
<evidence type="ECO:0000256" key="2">
    <source>
        <dbReference type="ARBA" id="ARBA00009677"/>
    </source>
</evidence>
<dbReference type="PANTHER" id="PTHR30435">
    <property type="entry name" value="FLAGELLAR PROTEIN"/>
    <property type="match status" value="1"/>
</dbReference>
<evidence type="ECO:0000259" key="6">
    <source>
        <dbReference type="Pfam" id="PF00460"/>
    </source>
</evidence>
<evidence type="ECO:0000256" key="5">
    <source>
        <dbReference type="RuleBase" id="RU362116"/>
    </source>
</evidence>
<reference evidence="10 11" key="1">
    <citation type="submission" date="2017-02" db="EMBL/GenBank/DDBJ databases">
        <authorList>
            <person name="Dridi B."/>
        </authorList>
    </citation>
    <scope>NUCLEOTIDE SEQUENCE [LARGE SCALE GENOMIC DNA]</scope>
    <source>
        <strain evidence="10 11">JB380</strain>
    </source>
</reference>
<comment type="subcellular location">
    <subcellularLocation>
        <location evidence="1 5">Bacterial flagellum basal body</location>
    </subcellularLocation>
</comment>
<feature type="domain" description="Flagellar hook protein FlgE D2" evidence="8">
    <location>
        <begin position="178"/>
        <end position="237"/>
    </location>
</feature>
<evidence type="ECO:0000313" key="11">
    <source>
        <dbReference type="Proteomes" id="UP000196331"/>
    </source>
</evidence>
<dbReference type="InterPro" id="IPR037058">
    <property type="entry name" value="Falgellar_hook_FlgE_sf"/>
</dbReference>
<accession>A0A1R4I1S0</accession>
<dbReference type="OrthoDB" id="8578401at2"/>
<evidence type="ECO:0000256" key="3">
    <source>
        <dbReference type="ARBA" id="ARBA00019015"/>
    </source>
</evidence>
<evidence type="ECO:0000259" key="7">
    <source>
        <dbReference type="Pfam" id="PF06429"/>
    </source>
</evidence>
<feature type="domain" description="Flagellar hook protein FlgE D2" evidence="8">
    <location>
        <begin position="485"/>
        <end position="580"/>
    </location>
</feature>
<evidence type="ECO:0000259" key="8">
    <source>
        <dbReference type="Pfam" id="PF07559"/>
    </source>
</evidence>
<dbReference type="Pfam" id="PF07559">
    <property type="entry name" value="FlgE_D2"/>
    <property type="match status" value="2"/>
</dbReference>
<keyword evidence="4 5" id="KW-0975">Bacterial flagellum</keyword>
<feature type="domain" description="Flagellar basal-body/hook protein C-terminal" evidence="7">
    <location>
        <begin position="653"/>
        <end position="698"/>
    </location>
</feature>
<dbReference type="InterPro" id="IPR001444">
    <property type="entry name" value="Flag_bb_rod_N"/>
</dbReference>
<dbReference type="SUPFAM" id="SSF117143">
    <property type="entry name" value="Flagellar hook protein flgE"/>
    <property type="match status" value="2"/>
</dbReference>
<dbReference type="EMBL" id="FUKM01000046">
    <property type="protein sequence ID" value="SJN13698.1"/>
    <property type="molecule type" value="Genomic_DNA"/>
</dbReference>
<dbReference type="GO" id="GO:0005829">
    <property type="term" value="C:cytosol"/>
    <property type="evidence" value="ECO:0007669"/>
    <property type="project" value="TreeGrafter"/>
</dbReference>
<comment type="similarity">
    <text evidence="2 5">Belongs to the flagella basal body rod proteins family.</text>
</comment>
<dbReference type="Pfam" id="PF06429">
    <property type="entry name" value="Flg_bbr_C"/>
    <property type="match status" value="1"/>
</dbReference>
<dbReference type="Gene3D" id="2.60.98.20">
    <property type="entry name" value="Flagellar hook protein FlgE"/>
    <property type="match status" value="2"/>
</dbReference>
<dbReference type="AlphaFoldDB" id="A0A1R4I1S0"/>
<comment type="caution">
    <text evidence="10">The sequence shown here is derived from an EMBL/GenBank/DDBJ whole genome shotgun (WGS) entry which is preliminary data.</text>
</comment>
<dbReference type="Proteomes" id="UP000196331">
    <property type="component" value="Unassembled WGS sequence"/>
</dbReference>
<dbReference type="InterPro" id="IPR053967">
    <property type="entry name" value="LlgE_F_G-like_D1"/>
</dbReference>
<dbReference type="PANTHER" id="PTHR30435:SF1">
    <property type="entry name" value="FLAGELLAR HOOK PROTEIN FLGE"/>
    <property type="match status" value="1"/>
</dbReference>
<dbReference type="Pfam" id="PF22692">
    <property type="entry name" value="LlgE_F_G_D1"/>
    <property type="match status" value="1"/>
</dbReference>
<dbReference type="InterPro" id="IPR020013">
    <property type="entry name" value="Flagellar_FlgE/F/G"/>
</dbReference>
<keyword evidence="10" id="KW-0969">Cilium</keyword>
<evidence type="ECO:0000256" key="4">
    <source>
        <dbReference type="ARBA" id="ARBA00023143"/>
    </source>
</evidence>
<feature type="domain" description="Flagellar basal body rod protein N-terminal" evidence="6">
    <location>
        <begin position="6"/>
        <end position="33"/>
    </location>
</feature>
<evidence type="ECO:0000259" key="9">
    <source>
        <dbReference type="Pfam" id="PF22692"/>
    </source>
</evidence>
<feature type="domain" description="Flagellar hook protein FlgE/F/G-like D1" evidence="9">
    <location>
        <begin position="76"/>
        <end position="126"/>
    </location>
</feature>
<dbReference type="RefSeq" id="WP_087109115.1">
    <property type="nucleotide sequence ID" value="NZ_FUKM01000046.1"/>
</dbReference>
<evidence type="ECO:0000256" key="1">
    <source>
        <dbReference type="ARBA" id="ARBA00004117"/>
    </source>
</evidence>
<dbReference type="NCBIfam" id="TIGR03506">
    <property type="entry name" value="FlgEFG_subfam"/>
    <property type="match status" value="2"/>
</dbReference>
<dbReference type="InterPro" id="IPR037925">
    <property type="entry name" value="FlgE/F/G-like"/>
</dbReference>
<sequence>MSFSQALSGLNAQREKLGAIGNNIANSQTVGFKSSNVQFADVFAESRIGLGVRTSAVLQDFTQGNVESSSRNMDLAISGEGFFRFQQPNGEVGYSRNGQLTMTADGRLVNAQGAQIMGYAADAEGNVQAGGAVQALAVDAGNLAANATTSASTSLNLDSRVQAGTGLQQVQVTTDLMNPDNPTSQEDLSYNFSSNFTVYDSLGNPRNMTVYYEKRPEAENSWLGKVVMDGYYSTNSDPVGLAAGSVVEGVVDAQEVVKDSYDNLLSSMSDVQTDLQSLQTAIENAATTANTNGATQEQVIAAVNSAAQSFASSAGFSLSEVLDKYLNGQQVTPGANAVYAAYIAEVQAQMDGATDADGVVTAATSIDPLNDPSTVGAFNNFIATRQTAIVGEAPVQLASAVQSATDLIVNAATGGDIAAQNNAAQATDLEADANTIAEIQAVANNLAQQALVGVNDPDVADAVNNVIAATASATGSISAVVQAAQAADPGEAFEAYGVNDFVIEFNQNGTLKRVGQPQLADGGGVEYVDVANNRPNINYASDPSTPLGGATEALSFDINLAGSTQFGNASVANDVSQDGYASGSLVGVTIQDDGTIMRNYSNEQSLAAGQVAMASFRNPEGLKPGGDNLWTATASSGQELVGAPGTGMRGLIQAGATETSNVDMAQELVSMIVAQRAYQANSQTISTQDELLQTIINL</sequence>